<gene>
    <name evidence="1" type="ORF">OWV82_014535</name>
</gene>
<evidence type="ECO:0000313" key="2">
    <source>
        <dbReference type="Proteomes" id="UP001164539"/>
    </source>
</evidence>
<accession>A0ACC1XNI6</accession>
<sequence length="813" mass="93240">MDSPFPSISLLFFFFFIALSILSLAQSSTIGVQYISHLLDIQELERAPPSVQVAAAYGVLQRLLPSHHSAFEFQIISKEQCGGESCFTIRNRPSLHTHGTSEILISGVTGVEVLAGLHWYLKYWCGSHISWEKTGGVQVSSVPKLGSLPHVQDAGILVQRPSPWNYYQNAVTSSYSFAWWDWRRWEKEIDWMALQGINLPLAFTGQEAIWHKVFQKFNISSSDLDDFFGGPAFLAWSRMANLHGWGGPLPQTWFDQQLILQKKILARMYELGMTPVLPAFSGNVPATLKNVYPLAKITRLGNWFSVKSDPRWCCTYLLDANDPLFIEIGRAFIEQQLREYGRTSHIYNCDTFDENTPPVDDPEYISWLGAAIYKGMQSGDKDAVWLMQGWLFSYDPFWRPPQMKALLHSVPLGRLVILDLFAEVKPIWSTSEQFYGVPYIWCMLHNFAGNIEMYGILDSVASGPVEARISKNSTMVGIGMSMEGIEQNPVIYDLMSEMAFRHNKVDVKAWIDRYPARRYGISVPLIQEAWNVLYHTVYNCTDGAYDKNRDVIVAFPDVDPSIISIAQGRYHNYDKPVLRSAVLKSNPSSYDQPHLWYSTSEVIRALELFIASGEQLSASNTYRYDLVDLTRQALAKYANELFLDIIEAYQLNDAHGIAQLSKRFLELVEDMDVLLACHDGFLLGPWLESAKKLAQDEEQQKQFEWNARTQITMWFDNTEEEASLLRDYGNKYWSGLLRDYYGPRAGIYFKYMIESVERGDGFPVKKWRREWIKLTNDWQSGRNLYPVESNGDALITSRWLYDKYLRSNGAYDH</sequence>
<comment type="caution">
    <text evidence="1">The sequence shown here is derived from an EMBL/GenBank/DDBJ whole genome shotgun (WGS) entry which is preliminary data.</text>
</comment>
<dbReference type="EMBL" id="CM051401">
    <property type="protein sequence ID" value="KAJ4712259.1"/>
    <property type="molecule type" value="Genomic_DNA"/>
</dbReference>
<name>A0ACC1XNI6_MELAZ</name>
<reference evidence="1 2" key="1">
    <citation type="journal article" date="2023" name="Science">
        <title>Complex scaffold remodeling in plant triterpene biosynthesis.</title>
        <authorList>
            <person name="De La Pena R."/>
            <person name="Hodgson H."/>
            <person name="Liu J.C."/>
            <person name="Stephenson M.J."/>
            <person name="Martin A.C."/>
            <person name="Owen C."/>
            <person name="Harkess A."/>
            <person name="Leebens-Mack J."/>
            <person name="Jimenez L.E."/>
            <person name="Osbourn A."/>
            <person name="Sattely E.S."/>
        </authorList>
    </citation>
    <scope>NUCLEOTIDE SEQUENCE [LARGE SCALE GENOMIC DNA]</scope>
    <source>
        <strain evidence="2">cv. JPN11</strain>
        <tissue evidence="1">Leaf</tissue>
    </source>
</reference>
<dbReference type="Proteomes" id="UP001164539">
    <property type="component" value="Chromosome 8"/>
</dbReference>
<protein>
    <submittedName>
        <fullName evidence="1">Alpha-n-acetylglucosaminidase</fullName>
    </submittedName>
</protein>
<keyword evidence="2" id="KW-1185">Reference proteome</keyword>
<proteinExistence type="predicted"/>
<evidence type="ECO:0000313" key="1">
    <source>
        <dbReference type="EMBL" id="KAJ4712259.1"/>
    </source>
</evidence>
<organism evidence="1 2">
    <name type="scientific">Melia azedarach</name>
    <name type="common">Chinaberry tree</name>
    <dbReference type="NCBI Taxonomy" id="155640"/>
    <lineage>
        <taxon>Eukaryota</taxon>
        <taxon>Viridiplantae</taxon>
        <taxon>Streptophyta</taxon>
        <taxon>Embryophyta</taxon>
        <taxon>Tracheophyta</taxon>
        <taxon>Spermatophyta</taxon>
        <taxon>Magnoliopsida</taxon>
        <taxon>eudicotyledons</taxon>
        <taxon>Gunneridae</taxon>
        <taxon>Pentapetalae</taxon>
        <taxon>rosids</taxon>
        <taxon>malvids</taxon>
        <taxon>Sapindales</taxon>
        <taxon>Meliaceae</taxon>
        <taxon>Melia</taxon>
    </lineage>
</organism>